<reference evidence="8" key="1">
    <citation type="submission" date="2023-05" db="EMBL/GenBank/DDBJ databases">
        <authorList>
            <person name="Zhang X."/>
        </authorList>
    </citation>
    <scope>NUCLEOTIDE SEQUENCE</scope>
    <source>
        <strain evidence="8">YF14B1</strain>
    </source>
</reference>
<dbReference type="Gene3D" id="3.30.160.60">
    <property type="entry name" value="Classic Zinc Finger"/>
    <property type="match status" value="1"/>
</dbReference>
<evidence type="ECO:0000256" key="4">
    <source>
        <dbReference type="ARBA" id="ARBA00023136"/>
    </source>
</evidence>
<dbReference type="EMBL" id="JASJOS010000003">
    <property type="protein sequence ID" value="MDJ1480607.1"/>
    <property type="molecule type" value="Genomic_DNA"/>
</dbReference>
<evidence type="ECO:0000256" key="1">
    <source>
        <dbReference type="ARBA" id="ARBA00022475"/>
    </source>
</evidence>
<keyword evidence="3 7" id="KW-1133">Transmembrane helix</keyword>
<dbReference type="CDD" id="cd08010">
    <property type="entry name" value="MltG_like"/>
    <property type="match status" value="1"/>
</dbReference>
<dbReference type="GO" id="GO:0008932">
    <property type="term" value="F:lytic endotransglycosylase activity"/>
    <property type="evidence" value="ECO:0007669"/>
    <property type="project" value="UniProtKB-UniRule"/>
</dbReference>
<dbReference type="NCBIfam" id="TIGR00247">
    <property type="entry name" value="endolytic transglycosylase MltG"/>
    <property type="match status" value="1"/>
</dbReference>
<gene>
    <name evidence="7 8" type="primary">mltG</name>
    <name evidence="8" type="ORF">QNI16_08930</name>
</gene>
<evidence type="ECO:0000256" key="7">
    <source>
        <dbReference type="HAMAP-Rule" id="MF_02065"/>
    </source>
</evidence>
<comment type="subcellular location">
    <subcellularLocation>
        <location evidence="7">Cell membrane</location>
        <topology evidence="7">Single-pass membrane protein</topology>
    </subcellularLocation>
</comment>
<keyword evidence="6 7" id="KW-0961">Cell wall biogenesis/degradation</keyword>
<organism evidence="8 9">
    <name type="scientific">Xanthocytophaga flava</name>
    <dbReference type="NCBI Taxonomy" id="3048013"/>
    <lineage>
        <taxon>Bacteria</taxon>
        <taxon>Pseudomonadati</taxon>
        <taxon>Bacteroidota</taxon>
        <taxon>Cytophagia</taxon>
        <taxon>Cytophagales</taxon>
        <taxon>Rhodocytophagaceae</taxon>
        <taxon>Xanthocytophaga</taxon>
    </lineage>
</organism>
<evidence type="ECO:0000313" key="9">
    <source>
        <dbReference type="Proteomes" id="UP001241110"/>
    </source>
</evidence>
<evidence type="ECO:0000256" key="6">
    <source>
        <dbReference type="ARBA" id="ARBA00023316"/>
    </source>
</evidence>
<evidence type="ECO:0000256" key="2">
    <source>
        <dbReference type="ARBA" id="ARBA00022692"/>
    </source>
</evidence>
<accession>A0AAE3QJP1</accession>
<dbReference type="AlphaFoldDB" id="A0AAE3QJP1"/>
<dbReference type="HAMAP" id="MF_02065">
    <property type="entry name" value="MltG"/>
    <property type="match status" value="1"/>
</dbReference>
<comment type="caution">
    <text evidence="8">The sequence shown here is derived from an EMBL/GenBank/DDBJ whole genome shotgun (WGS) entry which is preliminary data.</text>
</comment>
<dbReference type="GO" id="GO:0005886">
    <property type="term" value="C:plasma membrane"/>
    <property type="evidence" value="ECO:0007669"/>
    <property type="project" value="UniProtKB-SubCell"/>
</dbReference>
<comment type="function">
    <text evidence="7">Functions as a peptidoglycan terminase that cleaves nascent peptidoglycan strands endolytically to terminate their elongation.</text>
</comment>
<dbReference type="PANTHER" id="PTHR30518">
    <property type="entry name" value="ENDOLYTIC MUREIN TRANSGLYCOSYLASE"/>
    <property type="match status" value="1"/>
</dbReference>
<evidence type="ECO:0000313" key="8">
    <source>
        <dbReference type="EMBL" id="MDJ1480607.1"/>
    </source>
</evidence>
<name>A0AAE3QJP1_9BACT</name>
<feature type="site" description="Important for catalytic activity" evidence="7">
    <location>
        <position position="220"/>
    </location>
</feature>
<dbReference type="Proteomes" id="UP001241110">
    <property type="component" value="Unassembled WGS sequence"/>
</dbReference>
<dbReference type="Gene3D" id="3.30.1490.480">
    <property type="entry name" value="Endolytic murein transglycosylase"/>
    <property type="match status" value="1"/>
</dbReference>
<evidence type="ECO:0000256" key="5">
    <source>
        <dbReference type="ARBA" id="ARBA00023239"/>
    </source>
</evidence>
<dbReference type="GO" id="GO:0071555">
    <property type="term" value="P:cell wall organization"/>
    <property type="evidence" value="ECO:0007669"/>
    <property type="project" value="UniProtKB-KW"/>
</dbReference>
<feature type="transmembrane region" description="Helical" evidence="7">
    <location>
        <begin position="7"/>
        <end position="27"/>
    </location>
</feature>
<sequence>MAQTKNWKIGLFLAIACIFITVAFYAYQVTQTANLQVDKEDTFLYIPSGAVYQTVMDSLKQRKIIQDELSFSFLAKLLKYQERVKAGRYRIRKNMGNLAAIRMLRAGLQDPVKVTFNNIRLKEELPGKICKNLEADSVAFAALINDPEFVGKWGFDTVSITTMFLPNTYQFYWNTSAEEVLERLHKEYKKFWTDERKAKAKAIGFSPVKVTVLASIIEAETNKNDEKQRMAGTYINRLTAEETNRRLQADPTLKFALKDFGIKRILNVHKEVESPYNTYKYPGLPPGPINLPSIPSIDAVLNYEKNNYLYFCAKEDFSGHHNFAVTYKDHLANARLYQAALDKRKIMK</sequence>
<protein>
    <recommendedName>
        <fullName evidence="7">Endolytic murein transglycosylase</fullName>
        <ecNumber evidence="7">4.2.2.29</ecNumber>
    </recommendedName>
    <alternativeName>
        <fullName evidence="7">Peptidoglycan lytic transglycosylase</fullName>
    </alternativeName>
    <alternativeName>
        <fullName evidence="7">Peptidoglycan polymerization terminase</fullName>
    </alternativeName>
</protein>
<proteinExistence type="inferred from homology"/>
<keyword evidence="5 7" id="KW-0456">Lyase</keyword>
<keyword evidence="2 7" id="KW-0812">Transmembrane</keyword>
<comment type="catalytic activity">
    <reaction evidence="7">
        <text>a peptidoglycan chain = a peptidoglycan chain with N-acetyl-1,6-anhydromuramyl-[peptide] at the reducing end + a peptidoglycan chain with N-acetylglucosamine at the non-reducing end.</text>
        <dbReference type="EC" id="4.2.2.29"/>
    </reaction>
</comment>
<comment type="similarity">
    <text evidence="7">Belongs to the transglycosylase MltG family.</text>
</comment>
<keyword evidence="1 7" id="KW-1003">Cell membrane</keyword>
<dbReference type="InterPro" id="IPR003770">
    <property type="entry name" value="MLTG-like"/>
</dbReference>
<keyword evidence="4 7" id="KW-0472">Membrane</keyword>
<dbReference type="GO" id="GO:0009252">
    <property type="term" value="P:peptidoglycan biosynthetic process"/>
    <property type="evidence" value="ECO:0007669"/>
    <property type="project" value="UniProtKB-UniRule"/>
</dbReference>
<dbReference type="Pfam" id="PF02618">
    <property type="entry name" value="YceG"/>
    <property type="match status" value="1"/>
</dbReference>
<dbReference type="EC" id="4.2.2.29" evidence="7"/>
<evidence type="ECO:0000256" key="3">
    <source>
        <dbReference type="ARBA" id="ARBA00022989"/>
    </source>
</evidence>
<dbReference type="RefSeq" id="WP_313977411.1">
    <property type="nucleotide sequence ID" value="NZ_JASJOS010000003.1"/>
</dbReference>
<dbReference type="PANTHER" id="PTHR30518:SF2">
    <property type="entry name" value="ENDOLYTIC MUREIN TRANSGLYCOSYLASE"/>
    <property type="match status" value="1"/>
</dbReference>